<dbReference type="Gene3D" id="3.40.50.300">
    <property type="entry name" value="P-loop containing nucleotide triphosphate hydrolases"/>
    <property type="match status" value="2"/>
</dbReference>
<evidence type="ECO:0000256" key="2">
    <source>
        <dbReference type="SAM" id="MobiDB-lite"/>
    </source>
</evidence>
<feature type="compositionally biased region" description="Acidic residues" evidence="2">
    <location>
        <begin position="611"/>
        <end position="629"/>
    </location>
</feature>
<evidence type="ECO:0000313" key="5">
    <source>
        <dbReference type="EMBL" id="KAJ8605099.1"/>
    </source>
</evidence>
<dbReference type="InterPro" id="IPR026741">
    <property type="entry name" value="SNO"/>
</dbReference>
<keyword evidence="6" id="KW-1185">Reference proteome</keyword>
<dbReference type="PANTHER" id="PTHR12706">
    <property type="entry name" value="STRAWBERRY NOTCH-RELATED"/>
    <property type="match status" value="1"/>
</dbReference>
<sequence>MSRDTKYAPHAVLLALAKRSYRLARAEYDQEGDATSAAEKAAEADKTELMEIENIFGATETEIDVAAAEARSKATKLMETVDYDRYRPVFWKHGKEHPDPAVENATLASIPPPEIPPGFTLSLQDTDRLSNLQLEAIAYATLAHDGASLPDGSRAGFLLGDGAGMGKGRVLAGLVVENWRKGRRRHVWVSVSNDLAEDARRDLRDIGADYIEVMELKGSQYLSLPEDDGVYFMTYSLLLRDRGGDENESFAMRKERKLKTIKARKHDSRIEQIFQWFGGEDGEGLLMFDEIHRAKNLVCEQLGGQPTKTALTVRQLQNSLPRARVVYSSATAASEPRHLAIMDRLGLWHKDARGEKEHANVSTLPLSRKDAPFRSRKDFLDEVPKCGVGMMEHCSMLLKGMGRLLNRSLSFDKCTFETLKIPLASKAMRIYDDASTIWQELLTLIDERLSVAVEAIEGDTTLDDTQKAWKTSEEKRRTTSAKAFYFGAHQRFFRSLLMSVKVDAVVDTANKALRAGQCVVIGLQSTGESVTRHASDGATEGEAFVGFVSAPKFTLCRAIKRCLETKYGIEVEQYREYADIVGVKTEGEKKSRKRFKNRNEYRKDDFIDDRSDVEEEAPAEADDDNDEPETNLPESELEVTAHELLKRATALDLPPNPLDELIDRLGGRDAVAELTGRSQRLTAVGGAMPTFVKSEKRDLMDADTDDEATDRKPDMKSVDVKPLDIKPLDIKPFDIKPDEKRGFLRTKRNHRIPDPDDTEDEEDVKPLLMISPKVKDEKSRRRCVIALDDDDDTSPVKAEKPRRLIDKEDDDGDVVFVKEGPVCTEIDESNLVDLRESDDDDDDEDDDDHDERPAKKSKKDEIIAPRRSRRLVAKDKDEEEKDRLRGAENAARRKGVYPIYALNQCIDIEVPHEDPLKAKNGRTQWWPAVVTKIKFTGVGDHPYSYTGTAKGKDGTWAEEVDVSRVRQRLVAVENRKAGCGDRINIIEKEKFQSGQKLVAIISDAASTGISLHSERRVANQRQRVHVTLELPWSADKTIQQLGRSHRSNQANAPHFMLPITHVGGERRFAAVVAKRLQTLGALTQGDRRATGHSSKMDLDAYNFDTKWGEMAVKQLYKICKAELDALFYHNQGTSNTAIREDADEYDEEDDDDGQLGLVKRNDKYMIRPPPLRDPGEAEELARALGNGLDSFSNDQGPAMLRHGIDDARVAATASRINVANAGYFWLRLVGIDAADPTTHKGSMFGKQDSLVKRFLNRLLGMRVVQQDMLFDYFLAILSAVIAQAIRDDTYDEGVMDLRGRSIAFSHNTKVVPCPASPSHFVLNEVDVDRGMSWQEAIELFDDTARTNKFKIPREGGITALRTTTALAMVCSTETRPHNGSWWHTRFGSCDGFYVPARNKEYVILATEMGDGQNASIHFRIRRPYIEFEYSVKGILQEKNHLVELTDAKARWVAMFESRKRRCGCRSFKSSTCMGRNCPVLFGWKNVERILSNSKWHYKLKTVRAVAKDPTIEAADEVISTHPILGIDIPVEIKDHIIKELESLTDVFDEPHTQSPPLKDKKHRKPLRIIENDDNGDF</sequence>
<feature type="region of interest" description="Disordered" evidence="2">
    <location>
        <begin position="1548"/>
        <end position="1577"/>
    </location>
</feature>
<proteinExistence type="inferred from homology"/>
<evidence type="ECO:0000313" key="6">
    <source>
        <dbReference type="Proteomes" id="UP001230188"/>
    </source>
</evidence>
<feature type="compositionally biased region" description="Acidic residues" evidence="2">
    <location>
        <begin position="828"/>
        <end position="849"/>
    </location>
</feature>
<dbReference type="SUPFAM" id="SSF52540">
    <property type="entry name" value="P-loop containing nucleoside triphosphate hydrolases"/>
    <property type="match status" value="2"/>
</dbReference>
<comment type="similarity">
    <text evidence="1">Belongs to the SBNO family.</text>
</comment>
<dbReference type="EMBL" id="JAQMWT010000317">
    <property type="protein sequence ID" value="KAJ8605099.1"/>
    <property type="molecule type" value="Genomic_DNA"/>
</dbReference>
<feature type="region of interest" description="Disordered" evidence="2">
    <location>
        <begin position="701"/>
        <end position="720"/>
    </location>
</feature>
<feature type="region of interest" description="Disordered" evidence="2">
    <location>
        <begin position="828"/>
        <end position="885"/>
    </location>
</feature>
<feature type="domain" description="Strawberry notch helicase C" evidence="3">
    <location>
        <begin position="966"/>
        <end position="1296"/>
    </location>
</feature>
<feature type="region of interest" description="Disordered" evidence="2">
    <location>
        <begin position="741"/>
        <end position="812"/>
    </location>
</feature>
<evidence type="ECO:0000259" key="4">
    <source>
        <dbReference type="Pfam" id="PF13872"/>
    </source>
</evidence>
<feature type="compositionally biased region" description="Basic and acidic residues" evidence="2">
    <location>
        <begin position="850"/>
        <end position="864"/>
    </location>
</feature>
<dbReference type="InterPro" id="IPR026937">
    <property type="entry name" value="SBNO_Helicase_C_dom"/>
</dbReference>
<dbReference type="Pfam" id="PF13872">
    <property type="entry name" value="AAA_34"/>
    <property type="match status" value="1"/>
</dbReference>
<name>A0AAD7XN21_9STRA</name>
<dbReference type="PANTHER" id="PTHR12706:SF30">
    <property type="entry name" value="PROTEIN STRAWBERRY NOTCH-RELATED"/>
    <property type="match status" value="1"/>
</dbReference>
<feature type="compositionally biased region" description="Basic and acidic residues" evidence="2">
    <location>
        <begin position="872"/>
        <end position="885"/>
    </location>
</feature>
<gene>
    <name evidence="5" type="ORF">CTAYLR_000394</name>
</gene>
<dbReference type="GO" id="GO:0006355">
    <property type="term" value="P:regulation of DNA-templated transcription"/>
    <property type="evidence" value="ECO:0007669"/>
    <property type="project" value="InterPro"/>
</dbReference>
<feature type="compositionally biased region" description="Basic and acidic residues" evidence="2">
    <location>
        <begin position="709"/>
        <end position="720"/>
    </location>
</feature>
<protein>
    <submittedName>
        <fullName evidence="5">Uncharacterized protein</fullName>
    </submittedName>
</protein>
<comment type="caution">
    <text evidence="5">The sequence shown here is derived from an EMBL/GenBank/DDBJ whole genome shotgun (WGS) entry which is preliminary data.</text>
</comment>
<feature type="compositionally biased region" description="Basic and acidic residues" evidence="2">
    <location>
        <begin position="797"/>
        <end position="806"/>
    </location>
</feature>
<feature type="region of interest" description="Disordered" evidence="2">
    <location>
        <begin position="606"/>
        <end position="633"/>
    </location>
</feature>
<dbReference type="GO" id="GO:0005634">
    <property type="term" value="C:nucleus"/>
    <property type="evidence" value="ECO:0007669"/>
    <property type="project" value="TreeGrafter"/>
</dbReference>
<dbReference type="GO" id="GO:0031490">
    <property type="term" value="F:chromatin DNA binding"/>
    <property type="evidence" value="ECO:0007669"/>
    <property type="project" value="TreeGrafter"/>
</dbReference>
<accession>A0AAD7XN21</accession>
<dbReference type="GO" id="GO:0042393">
    <property type="term" value="F:histone binding"/>
    <property type="evidence" value="ECO:0007669"/>
    <property type="project" value="TreeGrafter"/>
</dbReference>
<evidence type="ECO:0000256" key="1">
    <source>
        <dbReference type="ARBA" id="ARBA00006992"/>
    </source>
</evidence>
<organism evidence="5 6">
    <name type="scientific">Chrysophaeum taylorii</name>
    <dbReference type="NCBI Taxonomy" id="2483200"/>
    <lineage>
        <taxon>Eukaryota</taxon>
        <taxon>Sar</taxon>
        <taxon>Stramenopiles</taxon>
        <taxon>Ochrophyta</taxon>
        <taxon>Pelagophyceae</taxon>
        <taxon>Pelagomonadales</taxon>
        <taxon>Pelagomonadaceae</taxon>
        <taxon>Chrysophaeum</taxon>
    </lineage>
</organism>
<dbReference type="InterPro" id="IPR027417">
    <property type="entry name" value="P-loop_NTPase"/>
</dbReference>
<reference evidence="5" key="1">
    <citation type="submission" date="2023-01" db="EMBL/GenBank/DDBJ databases">
        <title>Metagenome sequencing of chrysophaentin producing Chrysophaeum taylorii.</title>
        <authorList>
            <person name="Davison J."/>
            <person name="Bewley C."/>
        </authorList>
    </citation>
    <scope>NUCLEOTIDE SEQUENCE</scope>
    <source>
        <strain evidence="5">NIES-1699</strain>
    </source>
</reference>
<dbReference type="Proteomes" id="UP001230188">
    <property type="component" value="Unassembled WGS sequence"/>
</dbReference>
<evidence type="ECO:0000259" key="3">
    <source>
        <dbReference type="Pfam" id="PF13871"/>
    </source>
</evidence>
<dbReference type="InterPro" id="IPR039187">
    <property type="entry name" value="SNO_AAA"/>
</dbReference>
<feature type="domain" description="Strawberry notch AAA" evidence="4">
    <location>
        <begin position="96"/>
        <end position="432"/>
    </location>
</feature>
<dbReference type="Pfam" id="PF13871">
    <property type="entry name" value="Helicase_C_4"/>
    <property type="match status" value="1"/>
</dbReference>